<dbReference type="Gene3D" id="1.10.530.10">
    <property type="match status" value="1"/>
</dbReference>
<feature type="compositionally biased region" description="Acidic residues" evidence="1">
    <location>
        <begin position="475"/>
        <end position="512"/>
    </location>
</feature>
<evidence type="ECO:0000313" key="3">
    <source>
        <dbReference type="EMBL" id="MTE18570.1"/>
    </source>
</evidence>
<organism evidence="3 4">
    <name type="scientific">Streptomyces taklimakanensis</name>
    <dbReference type="NCBI Taxonomy" id="2569853"/>
    <lineage>
        <taxon>Bacteria</taxon>
        <taxon>Bacillati</taxon>
        <taxon>Actinomycetota</taxon>
        <taxon>Actinomycetes</taxon>
        <taxon>Kitasatosporales</taxon>
        <taxon>Streptomycetaceae</taxon>
        <taxon>Streptomyces</taxon>
    </lineage>
</organism>
<dbReference type="InterPro" id="IPR043426">
    <property type="entry name" value="MltB-like"/>
</dbReference>
<gene>
    <name evidence="3" type="ORF">F0L17_05375</name>
</gene>
<dbReference type="CDD" id="cd13399">
    <property type="entry name" value="Slt35-like"/>
    <property type="match status" value="1"/>
</dbReference>
<dbReference type="OrthoDB" id="9796191at2"/>
<dbReference type="PANTHER" id="PTHR30163">
    <property type="entry name" value="MEMBRANE-BOUND LYTIC MUREIN TRANSGLYCOSYLASE B"/>
    <property type="match status" value="1"/>
</dbReference>
<feature type="compositionally biased region" description="Low complexity" evidence="1">
    <location>
        <begin position="450"/>
        <end position="464"/>
    </location>
</feature>
<comment type="caution">
    <text evidence="3">The sequence shown here is derived from an EMBL/GenBank/DDBJ whole genome shotgun (WGS) entry which is preliminary data.</text>
</comment>
<dbReference type="PANTHER" id="PTHR30163:SF8">
    <property type="entry name" value="LYTIC MUREIN TRANSGLYCOSYLASE"/>
    <property type="match status" value="1"/>
</dbReference>
<reference evidence="3 4" key="1">
    <citation type="submission" date="2019-11" db="EMBL/GenBank/DDBJ databases">
        <authorList>
            <person name="Yuan L."/>
        </authorList>
    </citation>
    <scope>NUCLEOTIDE SEQUENCE [LARGE SCALE GENOMIC DNA]</scope>
    <source>
        <strain evidence="3 4">TRM43335</strain>
    </source>
</reference>
<evidence type="ECO:0000259" key="2">
    <source>
        <dbReference type="Pfam" id="PF13406"/>
    </source>
</evidence>
<dbReference type="AlphaFoldDB" id="A0A6G2B8I4"/>
<evidence type="ECO:0000313" key="4">
    <source>
        <dbReference type="Proteomes" id="UP000473014"/>
    </source>
</evidence>
<dbReference type="SUPFAM" id="SSF53955">
    <property type="entry name" value="Lysozyme-like"/>
    <property type="match status" value="1"/>
</dbReference>
<dbReference type="GO" id="GO:0009253">
    <property type="term" value="P:peptidoglycan catabolic process"/>
    <property type="evidence" value="ECO:0007669"/>
    <property type="project" value="TreeGrafter"/>
</dbReference>
<accession>A0A6G2B8I4</accession>
<sequence length="540" mass="56432">MAGRLVGRVRRGVTGTAVAAAAMAALTASQGPGVELVQQPGGRDTAASPSPDVPADGNSPYHTELPPLVKPDEPDASNDLPDVVGPTESGIPATVLAAYKKAERALRDERPGCNLPWQLLAAIGKVESGQARGGAVDSEGTTLKPILGPPLNGVGFAHISDTDNGAYDGDTRYDRAVGPMQFIPSTWAGWGADGNGDGREDPNNIYDATLAAGRYLCAGGRDLSKRADLEQAILSYNQSREYLRTVLSWLEFYRKGVHEVPDGEGVLPESPGAGNESRPAKPSAEPVTDSTTRPGSGAGGAKDDADGKGKNGQGEGDRTPSPQPSVSVGGTISPRPPSGSPGTGTQTPEPPGSEEPEEPGEEPEEPGEEPEEPGEEPEEPGEEPEEPGEEPEEPGEEPEEPGEEPEEPGEEPEEPGEEPEEPGEEPEEPGEEPEPTPTCPAEPDEPSPSPSETEVPAPSETPTATPSPTPTGDPEPGEEPEESEESEEPCEEPEDESTEDESTEDESTEDERQEERDGEGERDGTPAPSVEATVHGRPED</sequence>
<feature type="compositionally biased region" description="Basic and acidic residues" evidence="1">
    <location>
        <begin position="513"/>
        <end position="524"/>
    </location>
</feature>
<feature type="compositionally biased region" description="Acidic residues" evidence="1">
    <location>
        <begin position="352"/>
        <end position="434"/>
    </location>
</feature>
<dbReference type="EMBL" id="WIXO01000001">
    <property type="protein sequence ID" value="MTE18570.1"/>
    <property type="molecule type" value="Genomic_DNA"/>
</dbReference>
<feature type="region of interest" description="Disordered" evidence="1">
    <location>
        <begin position="34"/>
        <end position="88"/>
    </location>
</feature>
<proteinExistence type="predicted"/>
<dbReference type="Proteomes" id="UP000473014">
    <property type="component" value="Unassembled WGS sequence"/>
</dbReference>
<keyword evidence="4" id="KW-1185">Reference proteome</keyword>
<feature type="region of interest" description="Disordered" evidence="1">
    <location>
        <begin position="260"/>
        <end position="540"/>
    </location>
</feature>
<protein>
    <recommendedName>
        <fullName evidence="2">Transglycosylase SLT domain-containing protein</fullName>
    </recommendedName>
</protein>
<dbReference type="InterPro" id="IPR031304">
    <property type="entry name" value="SLT_2"/>
</dbReference>
<feature type="domain" description="Transglycosylase SLT" evidence="2">
    <location>
        <begin position="176"/>
        <end position="219"/>
    </location>
</feature>
<name>A0A6G2B8I4_9ACTN</name>
<evidence type="ECO:0000256" key="1">
    <source>
        <dbReference type="SAM" id="MobiDB-lite"/>
    </source>
</evidence>
<dbReference type="GO" id="GO:0008933">
    <property type="term" value="F:peptidoglycan lytic transglycosylase activity"/>
    <property type="evidence" value="ECO:0007669"/>
    <property type="project" value="TreeGrafter"/>
</dbReference>
<dbReference type="Pfam" id="PF13406">
    <property type="entry name" value="SLT_2"/>
    <property type="match status" value="1"/>
</dbReference>
<dbReference type="InterPro" id="IPR023346">
    <property type="entry name" value="Lysozyme-like_dom_sf"/>
</dbReference>
<dbReference type="PRINTS" id="PR01217">
    <property type="entry name" value="PRICHEXTENSN"/>
</dbReference>